<dbReference type="AlphaFoldDB" id="A0A482VCI8"/>
<accession>A0A482VCI8</accession>
<comment type="caution">
    <text evidence="1">The sequence shown here is derived from an EMBL/GenBank/DDBJ whole genome shotgun (WGS) entry which is preliminary data.</text>
</comment>
<protein>
    <submittedName>
        <fullName evidence="1">Uncharacterized protein</fullName>
    </submittedName>
</protein>
<keyword evidence="2" id="KW-1185">Reference proteome</keyword>
<dbReference type="EMBL" id="QDEB01113919">
    <property type="protein sequence ID" value="RZB41023.1"/>
    <property type="molecule type" value="Genomic_DNA"/>
</dbReference>
<name>A0A482VCI8_ASBVE</name>
<gene>
    <name evidence="1" type="ORF">BDFB_013965</name>
</gene>
<organism evidence="1 2">
    <name type="scientific">Asbolus verrucosus</name>
    <name type="common">Desert ironclad beetle</name>
    <dbReference type="NCBI Taxonomy" id="1661398"/>
    <lineage>
        <taxon>Eukaryota</taxon>
        <taxon>Metazoa</taxon>
        <taxon>Ecdysozoa</taxon>
        <taxon>Arthropoda</taxon>
        <taxon>Hexapoda</taxon>
        <taxon>Insecta</taxon>
        <taxon>Pterygota</taxon>
        <taxon>Neoptera</taxon>
        <taxon>Endopterygota</taxon>
        <taxon>Coleoptera</taxon>
        <taxon>Polyphaga</taxon>
        <taxon>Cucujiformia</taxon>
        <taxon>Tenebrionidae</taxon>
        <taxon>Pimeliinae</taxon>
        <taxon>Asbolus</taxon>
    </lineage>
</organism>
<sequence>MNVKDCRSQTIIRVVAALLLQTIVFERVKCPYCS</sequence>
<reference evidence="1 2" key="1">
    <citation type="submission" date="2017-03" db="EMBL/GenBank/DDBJ databases">
        <title>Genome of the blue death feigning beetle - Asbolus verrucosus.</title>
        <authorList>
            <person name="Rider S.D."/>
        </authorList>
    </citation>
    <scope>NUCLEOTIDE SEQUENCE [LARGE SCALE GENOMIC DNA]</scope>
    <source>
        <strain evidence="1">Butters</strain>
        <tissue evidence="1">Head and leg muscle</tissue>
    </source>
</reference>
<evidence type="ECO:0000313" key="2">
    <source>
        <dbReference type="Proteomes" id="UP000292052"/>
    </source>
</evidence>
<dbReference type="Proteomes" id="UP000292052">
    <property type="component" value="Unassembled WGS sequence"/>
</dbReference>
<proteinExistence type="predicted"/>
<evidence type="ECO:0000313" key="1">
    <source>
        <dbReference type="EMBL" id="RZB41023.1"/>
    </source>
</evidence>